<dbReference type="EMBL" id="JXSL01000021">
    <property type="protein sequence ID" value="KIL99793.1"/>
    <property type="molecule type" value="Genomic_DNA"/>
</dbReference>
<keyword evidence="1" id="KW-0732">Signal</keyword>
<gene>
    <name evidence="3" type="ORF">CCC_02572</name>
    <name evidence="2" type="ORF">CCC_04124</name>
</gene>
<dbReference type="STRING" id="272627.CCC_02572"/>
<evidence type="ECO:0000313" key="4">
    <source>
        <dbReference type="Proteomes" id="UP000031971"/>
    </source>
</evidence>
<feature type="signal peptide" evidence="1">
    <location>
        <begin position="1"/>
        <end position="23"/>
    </location>
</feature>
<dbReference type="RefSeq" id="WP_041040155.1">
    <property type="nucleotide sequence ID" value="NZ_JXSL01000021.1"/>
</dbReference>
<dbReference type="AlphaFoldDB" id="A0A0C2YXG0"/>
<dbReference type="OrthoDB" id="7357986at2"/>
<sequence>MMRILVRLVAVAVLLALAPVVMALAQPAPIDKAYESSKSAELESVKLQLATRQDSRGVGELNEAESALRRLRETKAADQRAKIAAELDSALARLHLVADGVGK</sequence>
<comment type="caution">
    <text evidence="3">The sequence shown here is derived from an EMBL/GenBank/DDBJ whole genome shotgun (WGS) entry which is preliminary data.</text>
</comment>
<organism evidence="3 4">
    <name type="scientific">Paramagnetospirillum magnetotacticum MS-1</name>
    <dbReference type="NCBI Taxonomy" id="272627"/>
    <lineage>
        <taxon>Bacteria</taxon>
        <taxon>Pseudomonadati</taxon>
        <taxon>Pseudomonadota</taxon>
        <taxon>Alphaproteobacteria</taxon>
        <taxon>Rhodospirillales</taxon>
        <taxon>Magnetospirillaceae</taxon>
        <taxon>Paramagnetospirillum</taxon>
    </lineage>
</organism>
<keyword evidence="4" id="KW-1185">Reference proteome</keyword>
<evidence type="ECO:0000313" key="3">
    <source>
        <dbReference type="EMBL" id="KIL99793.1"/>
    </source>
</evidence>
<reference evidence="3 4" key="1">
    <citation type="submission" date="2015-01" db="EMBL/GenBank/DDBJ databases">
        <title>Genome Sequence of Magnetospirillum magnetotacticum Strain MS-1.</title>
        <authorList>
            <person name="Marinov G.K."/>
            <person name="Smalley M.D."/>
            <person name="DeSalvo G."/>
        </authorList>
    </citation>
    <scope>NUCLEOTIDE SEQUENCE [LARGE SCALE GENOMIC DNA]</scope>
    <source>
        <strain evidence="3 4">MS-1</strain>
    </source>
</reference>
<name>A0A0C2YXG0_PARME</name>
<feature type="chain" id="PRO_5007392061" evidence="1">
    <location>
        <begin position="24"/>
        <end position="103"/>
    </location>
</feature>
<dbReference type="Proteomes" id="UP000031971">
    <property type="component" value="Unassembled WGS sequence"/>
</dbReference>
<accession>A0A0C2YXG0</accession>
<dbReference type="EMBL" id="JXSL01000024">
    <property type="protein sequence ID" value="KIL99353.1"/>
    <property type="molecule type" value="Genomic_DNA"/>
</dbReference>
<evidence type="ECO:0000256" key="1">
    <source>
        <dbReference type="SAM" id="SignalP"/>
    </source>
</evidence>
<evidence type="ECO:0000313" key="2">
    <source>
        <dbReference type="EMBL" id="KIL99353.1"/>
    </source>
</evidence>
<proteinExistence type="predicted"/>
<protein>
    <submittedName>
        <fullName evidence="3">Uncharacterized protein</fullName>
    </submittedName>
</protein>